<evidence type="ECO:0000313" key="1">
    <source>
        <dbReference type="EMBL" id="TQV89628.1"/>
    </source>
</evidence>
<organism evidence="1 2">
    <name type="scientific">Aliikangiella coralliicola</name>
    <dbReference type="NCBI Taxonomy" id="2592383"/>
    <lineage>
        <taxon>Bacteria</taxon>
        <taxon>Pseudomonadati</taxon>
        <taxon>Pseudomonadota</taxon>
        <taxon>Gammaproteobacteria</taxon>
        <taxon>Oceanospirillales</taxon>
        <taxon>Pleioneaceae</taxon>
        <taxon>Aliikangiella</taxon>
    </lineage>
</organism>
<comment type="caution">
    <text evidence="1">The sequence shown here is derived from an EMBL/GenBank/DDBJ whole genome shotgun (WGS) entry which is preliminary data.</text>
</comment>
<dbReference type="EMBL" id="VIKS01000001">
    <property type="protein sequence ID" value="TQV89628.1"/>
    <property type="molecule type" value="Genomic_DNA"/>
</dbReference>
<keyword evidence="2" id="KW-1185">Reference proteome</keyword>
<dbReference type="Proteomes" id="UP000315439">
    <property type="component" value="Unassembled WGS sequence"/>
</dbReference>
<evidence type="ECO:0000313" key="2">
    <source>
        <dbReference type="Proteomes" id="UP000315439"/>
    </source>
</evidence>
<dbReference type="OrthoDB" id="6195205at2"/>
<name>A0A545UJI7_9GAMM</name>
<evidence type="ECO:0008006" key="3">
    <source>
        <dbReference type="Google" id="ProtNLM"/>
    </source>
</evidence>
<accession>A0A545UJI7</accession>
<dbReference type="AlphaFoldDB" id="A0A545UJI7"/>
<proteinExistence type="predicted"/>
<sequence length="247" mass="28336">MSQLKFDGKELSEQGLNLHAIFKIADLPDVVKTQLLECSENLKAYNQLIVIAHGGRLMWQKVKEWQTRLQPHGEKNSPLKSKDPIDDFSTEMVTQFFAQRFAENEFELIFPNNPAQNNKPIGLQKLGELAGWHHPSPFRVGINQEWGSWFAYRAVVLVKSQYQLITHTYLSPCHNCHDKPCISACPAEALRDGDLSLEKCLDYRKKQNSLCENRCLARLACPIAKSNQYSEEQVNYHYRLSLDTITS</sequence>
<reference evidence="1 2" key="1">
    <citation type="submission" date="2019-07" db="EMBL/GenBank/DDBJ databases">
        <title>Draft genome for Aliikangiella sp. M105.</title>
        <authorList>
            <person name="Wang G."/>
        </authorList>
    </citation>
    <scope>NUCLEOTIDE SEQUENCE [LARGE SCALE GENOMIC DNA]</scope>
    <source>
        <strain evidence="1 2">M105</strain>
    </source>
</reference>
<gene>
    <name evidence="1" type="ORF">FLL46_01730</name>
</gene>
<protein>
    <recommendedName>
        <fullName evidence="3">4Fe-4S ferredoxin-type domain-containing protein</fullName>
    </recommendedName>
</protein>
<dbReference type="RefSeq" id="WP_142891692.1">
    <property type="nucleotide sequence ID" value="NZ_ML660160.1"/>
</dbReference>